<dbReference type="OrthoDB" id="9781670at2"/>
<dbReference type="PANTHER" id="PTHR30461:SF23">
    <property type="entry name" value="DNA RECOMBINASE-RELATED"/>
    <property type="match status" value="1"/>
</dbReference>
<evidence type="ECO:0000313" key="4">
    <source>
        <dbReference type="Proteomes" id="UP000095492"/>
    </source>
</evidence>
<dbReference type="InterPro" id="IPR006119">
    <property type="entry name" value="Resolv_N"/>
</dbReference>
<dbReference type="SMART" id="SM00857">
    <property type="entry name" value="Resolvase"/>
    <property type="match status" value="1"/>
</dbReference>
<dbReference type="Pfam" id="PF07508">
    <property type="entry name" value="Recombinase"/>
    <property type="match status" value="1"/>
</dbReference>
<dbReference type="AlphaFoldDB" id="A0A173UNC0"/>
<evidence type="ECO:0000259" key="2">
    <source>
        <dbReference type="PROSITE" id="PS51737"/>
    </source>
</evidence>
<dbReference type="Gene3D" id="3.40.50.1390">
    <property type="entry name" value="Resolvase, N-terminal catalytic domain"/>
    <property type="match status" value="1"/>
</dbReference>
<accession>A0A173UNC0</accession>
<dbReference type="CDD" id="cd00338">
    <property type="entry name" value="Ser_Recombinase"/>
    <property type="match status" value="1"/>
</dbReference>
<dbReference type="InterPro" id="IPR011109">
    <property type="entry name" value="DNA_bind_recombinase_dom"/>
</dbReference>
<dbReference type="InterPro" id="IPR038109">
    <property type="entry name" value="DNA_bind_recomb_sf"/>
</dbReference>
<dbReference type="Pfam" id="PF00239">
    <property type="entry name" value="Resolvase"/>
    <property type="match status" value="1"/>
</dbReference>
<dbReference type="RefSeq" id="WP_055290534.1">
    <property type="nucleotide sequence ID" value="NZ_CP173382.1"/>
</dbReference>
<feature type="domain" description="Recombinase" evidence="2">
    <location>
        <begin position="171"/>
        <end position="308"/>
    </location>
</feature>
<dbReference type="GO" id="GO:0003677">
    <property type="term" value="F:DNA binding"/>
    <property type="evidence" value="ECO:0007669"/>
    <property type="project" value="InterPro"/>
</dbReference>
<dbReference type="InterPro" id="IPR036162">
    <property type="entry name" value="Resolvase-like_N_sf"/>
</dbReference>
<dbReference type="Proteomes" id="UP000095492">
    <property type="component" value="Unassembled WGS sequence"/>
</dbReference>
<dbReference type="EMBL" id="CYYA01000015">
    <property type="protein sequence ID" value="CUN16324.1"/>
    <property type="molecule type" value="Genomic_DNA"/>
</dbReference>
<feature type="domain" description="Resolvase/invertase-type recombinase catalytic" evidence="1">
    <location>
        <begin position="10"/>
        <end position="163"/>
    </location>
</feature>
<dbReference type="GO" id="GO:0000150">
    <property type="term" value="F:DNA strand exchange activity"/>
    <property type="evidence" value="ECO:0007669"/>
    <property type="project" value="InterPro"/>
</dbReference>
<organism evidence="3 4">
    <name type="scientific">Eubacterium ramulus</name>
    <dbReference type="NCBI Taxonomy" id="39490"/>
    <lineage>
        <taxon>Bacteria</taxon>
        <taxon>Bacillati</taxon>
        <taxon>Bacillota</taxon>
        <taxon>Clostridia</taxon>
        <taxon>Eubacteriales</taxon>
        <taxon>Eubacteriaceae</taxon>
        <taxon>Eubacterium</taxon>
    </lineage>
</organism>
<proteinExistence type="predicted"/>
<sequence>MQETNISINEIIMYLRKSRSDDPYMTVEEVLARHERQLQEYALSSFGSIIPEERIFREVVSGETIADRPVMQSVMKYLESGQIKGVLVIEPQRLSRGDLEDCGRIINAFRYTNTLVLTPPKTYDLSDEYDRKFFEMELTRGNDYLEYTKKILNRGRLASVKQGNYIGSIAPYGYRKIKTGSGKDTAHTLEIVPEQADAVRMMAQLYLAGNGFTRIAAHLDSLGIKPLKSDHWSPAAISDILSNPVYIGMIRWNHFKTIKTMQNGQIVKSRPTNHDTDYILVPGKHPAILDQGTFDAIAQRRGKSPKIKRGHELRNPFAGLVYCGTAGCGRSMTFKQFTNYRSKVPRRSESMICPNQRICHTKSVQYSAFVERVKEILSKTVDDFEIKLQNDDGNIVRIHENIIRNLEQDLLKLKDKDLRQKDAYEDGIYTKEEYASRNAKLQEQICEVQLSIQRAKDTMPPEVDYQERVSRFSDCLSKFEDTDISASEMNLLLKSCIEKIIYHNSSESKPGIGRFVANPFELDIYLRL</sequence>
<dbReference type="Gene3D" id="3.90.1750.20">
    <property type="entry name" value="Putative Large Serine Recombinase, Chain B, Domain 2"/>
    <property type="match status" value="1"/>
</dbReference>
<name>A0A173UNC0_EUBRA</name>
<dbReference type="PROSITE" id="PS51736">
    <property type="entry name" value="RECOMBINASES_3"/>
    <property type="match status" value="1"/>
</dbReference>
<protein>
    <submittedName>
        <fullName evidence="3">Recombinase</fullName>
    </submittedName>
</protein>
<dbReference type="InterPro" id="IPR050639">
    <property type="entry name" value="SSR_resolvase"/>
</dbReference>
<reference evidence="3 4" key="1">
    <citation type="submission" date="2015-09" db="EMBL/GenBank/DDBJ databases">
        <authorList>
            <consortium name="Pathogen Informatics"/>
        </authorList>
    </citation>
    <scope>NUCLEOTIDE SEQUENCE [LARGE SCALE GENOMIC DNA]</scope>
    <source>
        <strain evidence="3 4">2789STDY5608891</strain>
    </source>
</reference>
<dbReference type="SUPFAM" id="SSF53041">
    <property type="entry name" value="Resolvase-like"/>
    <property type="match status" value="1"/>
</dbReference>
<dbReference type="GeneID" id="97391217"/>
<dbReference type="STRING" id="39490.ERS852448_02157"/>
<dbReference type="PROSITE" id="PS51737">
    <property type="entry name" value="RECOMBINASE_DNA_BIND"/>
    <property type="match status" value="1"/>
</dbReference>
<gene>
    <name evidence="3" type="ORF">ERS852448_02157</name>
</gene>
<evidence type="ECO:0000259" key="1">
    <source>
        <dbReference type="PROSITE" id="PS51736"/>
    </source>
</evidence>
<dbReference type="PANTHER" id="PTHR30461">
    <property type="entry name" value="DNA-INVERTASE FROM LAMBDOID PROPHAGE"/>
    <property type="match status" value="1"/>
</dbReference>
<evidence type="ECO:0000313" key="3">
    <source>
        <dbReference type="EMBL" id="CUN16324.1"/>
    </source>
</evidence>